<proteinExistence type="predicted"/>
<evidence type="ECO:0000313" key="2">
    <source>
        <dbReference type="EMBL" id="MRG90843.1"/>
    </source>
</evidence>
<keyword evidence="3" id="KW-1185">Reference proteome</keyword>
<sequence length="144" mass="14640">MTVVGLGLGIGFSIGASVASNKADQHAAEIRTFAATDPSTNFGANPPCGSTEAAGSDLPNYEQACSVLRKDLSDYDTNIAVATTGWVLFGVGAIGTGVYALLDWYLPKKNTSTTTTGASDGPRVLAVTPSVSSTYQGLGVVGTF</sequence>
<reference evidence="2 3" key="1">
    <citation type="submission" date="2019-10" db="EMBL/GenBank/DDBJ databases">
        <title>A soil myxobacterium in the family Polyangiaceae.</title>
        <authorList>
            <person name="Li Y."/>
            <person name="Wang J."/>
        </authorList>
    </citation>
    <scope>NUCLEOTIDE SEQUENCE [LARGE SCALE GENOMIC DNA]</scope>
    <source>
        <strain evidence="2 3">DSM 14734</strain>
    </source>
</reference>
<protein>
    <submittedName>
        <fullName evidence="2">Uncharacterized protein</fullName>
    </submittedName>
</protein>
<name>A0A6N7PFL1_9BACT</name>
<feature type="transmembrane region" description="Helical" evidence="1">
    <location>
        <begin position="79"/>
        <end position="102"/>
    </location>
</feature>
<accession>A0A6N7PFL1</accession>
<dbReference type="OrthoDB" id="5493259at2"/>
<evidence type="ECO:0000256" key="1">
    <source>
        <dbReference type="SAM" id="Phobius"/>
    </source>
</evidence>
<keyword evidence="1" id="KW-0472">Membrane</keyword>
<dbReference type="EMBL" id="WJIE01000001">
    <property type="protein sequence ID" value="MRG90843.1"/>
    <property type="molecule type" value="Genomic_DNA"/>
</dbReference>
<dbReference type="AlphaFoldDB" id="A0A6N7PFL1"/>
<evidence type="ECO:0000313" key="3">
    <source>
        <dbReference type="Proteomes" id="UP000440224"/>
    </source>
</evidence>
<keyword evidence="1" id="KW-1133">Transmembrane helix</keyword>
<organism evidence="2 3">
    <name type="scientific">Polyangium spumosum</name>
    <dbReference type="NCBI Taxonomy" id="889282"/>
    <lineage>
        <taxon>Bacteria</taxon>
        <taxon>Pseudomonadati</taxon>
        <taxon>Myxococcota</taxon>
        <taxon>Polyangia</taxon>
        <taxon>Polyangiales</taxon>
        <taxon>Polyangiaceae</taxon>
        <taxon>Polyangium</taxon>
    </lineage>
</organism>
<comment type="caution">
    <text evidence="2">The sequence shown here is derived from an EMBL/GenBank/DDBJ whole genome shotgun (WGS) entry which is preliminary data.</text>
</comment>
<gene>
    <name evidence="2" type="ORF">GF068_02740</name>
</gene>
<dbReference type="Proteomes" id="UP000440224">
    <property type="component" value="Unassembled WGS sequence"/>
</dbReference>
<keyword evidence="1" id="KW-0812">Transmembrane</keyword>